<gene>
    <name evidence="3" type="ORF">PoB_006617900</name>
</gene>
<accession>A0AAV4D677</accession>
<feature type="region of interest" description="Disordered" evidence="1">
    <location>
        <begin position="133"/>
        <end position="156"/>
    </location>
</feature>
<keyword evidence="4" id="KW-1185">Reference proteome</keyword>
<proteinExistence type="predicted"/>
<sequence>MEMMMILATTPMITITTAAATAAAAALTNNSFAVDWSIFTCLSWHSPMPYQAKPPPRAELYPRLVMAWFSYCACSELHKSDTEDSKPALISAWTLLSRVQPRHRRPDLSKETFSQASVLSRLKTSAGNHYSYPLPNSTPVAVQGQTVRGENKRGTA</sequence>
<evidence type="ECO:0000256" key="2">
    <source>
        <dbReference type="SAM" id="SignalP"/>
    </source>
</evidence>
<comment type="caution">
    <text evidence="3">The sequence shown here is derived from an EMBL/GenBank/DDBJ whole genome shotgun (WGS) entry which is preliminary data.</text>
</comment>
<dbReference type="AlphaFoldDB" id="A0AAV4D677"/>
<name>A0AAV4D677_9GAST</name>
<feature type="chain" id="PRO_5043629625" description="Secreted protein" evidence="2">
    <location>
        <begin position="20"/>
        <end position="156"/>
    </location>
</feature>
<feature type="signal peptide" evidence="2">
    <location>
        <begin position="1"/>
        <end position="19"/>
    </location>
</feature>
<dbReference type="Proteomes" id="UP000735302">
    <property type="component" value="Unassembled WGS sequence"/>
</dbReference>
<reference evidence="3 4" key="1">
    <citation type="journal article" date="2021" name="Elife">
        <title>Chloroplast acquisition without the gene transfer in kleptoplastic sea slugs, Plakobranchus ocellatus.</title>
        <authorList>
            <person name="Maeda T."/>
            <person name="Takahashi S."/>
            <person name="Yoshida T."/>
            <person name="Shimamura S."/>
            <person name="Takaki Y."/>
            <person name="Nagai Y."/>
            <person name="Toyoda A."/>
            <person name="Suzuki Y."/>
            <person name="Arimoto A."/>
            <person name="Ishii H."/>
            <person name="Satoh N."/>
            <person name="Nishiyama T."/>
            <person name="Hasebe M."/>
            <person name="Maruyama T."/>
            <person name="Minagawa J."/>
            <person name="Obokata J."/>
            <person name="Shigenobu S."/>
        </authorList>
    </citation>
    <scope>NUCLEOTIDE SEQUENCE [LARGE SCALE GENOMIC DNA]</scope>
</reference>
<organism evidence="3 4">
    <name type="scientific">Plakobranchus ocellatus</name>
    <dbReference type="NCBI Taxonomy" id="259542"/>
    <lineage>
        <taxon>Eukaryota</taxon>
        <taxon>Metazoa</taxon>
        <taxon>Spiralia</taxon>
        <taxon>Lophotrochozoa</taxon>
        <taxon>Mollusca</taxon>
        <taxon>Gastropoda</taxon>
        <taxon>Heterobranchia</taxon>
        <taxon>Euthyneura</taxon>
        <taxon>Panpulmonata</taxon>
        <taxon>Sacoglossa</taxon>
        <taxon>Placobranchoidea</taxon>
        <taxon>Plakobranchidae</taxon>
        <taxon>Plakobranchus</taxon>
    </lineage>
</organism>
<evidence type="ECO:0000256" key="1">
    <source>
        <dbReference type="SAM" id="MobiDB-lite"/>
    </source>
</evidence>
<keyword evidence="2" id="KW-0732">Signal</keyword>
<protein>
    <recommendedName>
        <fullName evidence="5">Secreted protein</fullName>
    </recommendedName>
</protein>
<evidence type="ECO:0000313" key="3">
    <source>
        <dbReference type="EMBL" id="GFO39674.1"/>
    </source>
</evidence>
<evidence type="ECO:0008006" key="5">
    <source>
        <dbReference type="Google" id="ProtNLM"/>
    </source>
</evidence>
<evidence type="ECO:0000313" key="4">
    <source>
        <dbReference type="Proteomes" id="UP000735302"/>
    </source>
</evidence>
<feature type="compositionally biased region" description="Polar residues" evidence="1">
    <location>
        <begin position="133"/>
        <end position="148"/>
    </location>
</feature>
<dbReference type="EMBL" id="BLXT01007504">
    <property type="protein sequence ID" value="GFO39674.1"/>
    <property type="molecule type" value="Genomic_DNA"/>
</dbReference>